<evidence type="ECO:0000256" key="1">
    <source>
        <dbReference type="ARBA" id="ARBA00023002"/>
    </source>
</evidence>
<dbReference type="Pfam" id="PF12867">
    <property type="entry name" value="DinB_2"/>
    <property type="match status" value="1"/>
</dbReference>
<dbReference type="Gene3D" id="3.90.1580.10">
    <property type="entry name" value="paralog of FGE (formylglycine-generating enzyme)"/>
    <property type="match status" value="2"/>
</dbReference>
<dbReference type="SUPFAM" id="SSF109854">
    <property type="entry name" value="DinB/YfiT-like putative metalloenzymes"/>
    <property type="match status" value="1"/>
</dbReference>
<sequence>MATDHSTATLARTGGAEVLAAALQDARRRTLGLLDAYVAALGAALRVPYSTQLNPPLWEVGHVAWFQDFWIARNRQRDLGLACDPDHERPAGRLPGADALYDSSKVAHATRWDLALPDLAATRAYLDASLAETLELLARAPATQQGLYFFRLSLFHEDMHAEAATYMAQALGIALPADLRPDERPLPPPREIQIPATRWRLGHDGPGFAFDNELVAHDVDLAPFAIDGAAVSWRRVLPAIEAGAVALPRYLRQSGGAWQALRFGAWQTLDPDAAAVHLTWHEATAWCDWARRRLPTEAEWECAALTAADFSWGDVWEWTSSRFAPFAGFVAHPYRDYSRFGFESHTQVLKGASCATAPRMAHPRYRNFFAPERDDIHAGFRSCAL</sequence>
<reference evidence="6 7" key="1">
    <citation type="submission" date="2018-10" db="EMBL/GenBank/DDBJ databases">
        <title>Genomic Encyclopedia of Type Strains, Phase IV (KMG-IV): sequencing the most valuable type-strain genomes for metagenomic binning, comparative biology and taxonomic classification.</title>
        <authorList>
            <person name="Goeker M."/>
        </authorList>
    </citation>
    <scope>NUCLEOTIDE SEQUENCE [LARGE SCALE GENOMIC DNA]</scope>
    <source>
        <strain evidence="6 7">DSM 26916</strain>
    </source>
</reference>
<keyword evidence="7" id="KW-1185">Reference proteome</keyword>
<accession>A0A497XIF9</accession>
<proteinExistence type="predicted"/>
<dbReference type="AlphaFoldDB" id="A0A497XIF9"/>
<feature type="domain" description="DinB-like" evidence="5">
    <location>
        <begin position="23"/>
        <end position="143"/>
    </location>
</feature>
<organism evidence="6 7">
    <name type="scientific">Sulfurisoma sediminicola</name>
    <dbReference type="NCBI Taxonomy" id="1381557"/>
    <lineage>
        <taxon>Bacteria</taxon>
        <taxon>Pseudomonadati</taxon>
        <taxon>Pseudomonadota</taxon>
        <taxon>Betaproteobacteria</taxon>
        <taxon>Nitrosomonadales</taxon>
        <taxon>Sterolibacteriaceae</taxon>
        <taxon>Sulfurisoma</taxon>
    </lineage>
</organism>
<protein>
    <submittedName>
        <fullName evidence="6">EgtB-related family protein</fullName>
    </submittedName>
</protein>
<name>A0A497XIF9_9PROT</name>
<dbReference type="InterPro" id="IPR016187">
    <property type="entry name" value="CTDL_fold"/>
</dbReference>
<dbReference type="InterPro" id="IPR051043">
    <property type="entry name" value="Sulfatase_Mod_Factor_Kinase"/>
</dbReference>
<comment type="pathway">
    <text evidence="3">Amino-acid biosynthesis; ergothioneine biosynthesis.</text>
</comment>
<evidence type="ECO:0000259" key="4">
    <source>
        <dbReference type="Pfam" id="PF03781"/>
    </source>
</evidence>
<evidence type="ECO:0000256" key="3">
    <source>
        <dbReference type="ARBA" id="ARBA00037882"/>
    </source>
</evidence>
<evidence type="ECO:0000313" key="7">
    <source>
        <dbReference type="Proteomes" id="UP000268908"/>
    </source>
</evidence>
<dbReference type="GO" id="GO:0120147">
    <property type="term" value="F:formylglycine-generating oxidase activity"/>
    <property type="evidence" value="ECO:0007669"/>
    <property type="project" value="TreeGrafter"/>
</dbReference>
<keyword evidence="1" id="KW-0560">Oxidoreductase</keyword>
<evidence type="ECO:0000313" key="6">
    <source>
        <dbReference type="EMBL" id="RLJ67662.1"/>
    </source>
</evidence>
<dbReference type="NCBIfam" id="NF041186">
    <property type="entry name" value="SenA"/>
    <property type="match status" value="1"/>
</dbReference>
<gene>
    <name evidence="6" type="ORF">DFR35_0211</name>
</gene>
<dbReference type="InterPro" id="IPR034660">
    <property type="entry name" value="DinB/YfiT-like"/>
</dbReference>
<dbReference type="SUPFAM" id="SSF56436">
    <property type="entry name" value="C-type lectin-like"/>
    <property type="match status" value="1"/>
</dbReference>
<dbReference type="Pfam" id="PF03781">
    <property type="entry name" value="FGE-sulfatase"/>
    <property type="match status" value="1"/>
</dbReference>
<dbReference type="InterPro" id="IPR005532">
    <property type="entry name" value="SUMF_dom"/>
</dbReference>
<dbReference type="EMBL" id="RCCI01000004">
    <property type="protein sequence ID" value="RLJ67662.1"/>
    <property type="molecule type" value="Genomic_DNA"/>
</dbReference>
<evidence type="ECO:0000259" key="5">
    <source>
        <dbReference type="Pfam" id="PF12867"/>
    </source>
</evidence>
<dbReference type="Proteomes" id="UP000268908">
    <property type="component" value="Unassembled WGS sequence"/>
</dbReference>
<dbReference type="PANTHER" id="PTHR23150:SF19">
    <property type="entry name" value="FORMYLGLYCINE-GENERATING ENZYME"/>
    <property type="match status" value="1"/>
</dbReference>
<feature type="domain" description="Sulfatase-modifying factor enzyme-like" evidence="4">
    <location>
        <begin position="189"/>
        <end position="314"/>
    </location>
</feature>
<dbReference type="PANTHER" id="PTHR23150">
    <property type="entry name" value="SULFATASE MODIFYING FACTOR 1, 2"/>
    <property type="match status" value="1"/>
</dbReference>
<dbReference type="InterPro" id="IPR042095">
    <property type="entry name" value="SUMF_sf"/>
</dbReference>
<comment type="caution">
    <text evidence="6">The sequence shown here is derived from an EMBL/GenBank/DDBJ whole genome shotgun (WGS) entry which is preliminary data.</text>
</comment>
<evidence type="ECO:0000256" key="2">
    <source>
        <dbReference type="ARBA" id="ARBA00023004"/>
    </source>
</evidence>
<keyword evidence="2" id="KW-0408">Iron</keyword>
<dbReference type="InterPro" id="IPR024775">
    <property type="entry name" value="DinB-like"/>
</dbReference>